<dbReference type="Proteomes" id="UP000240989">
    <property type="component" value="Unassembled WGS sequence"/>
</dbReference>
<evidence type="ECO:0000313" key="7">
    <source>
        <dbReference type="Proteomes" id="UP000241440"/>
    </source>
</evidence>
<gene>
    <name evidence="5" type="ORF">C0W27_11235</name>
    <name evidence="4" type="ORF">C0W41_07050</name>
</gene>
<dbReference type="Gene3D" id="3.40.50.360">
    <property type="match status" value="1"/>
</dbReference>
<protein>
    <submittedName>
        <fullName evidence="4">NADPH-dependent oxidoreductase</fullName>
    </submittedName>
</protein>
<comment type="caution">
    <text evidence="4">The sequence shown here is derived from an EMBL/GenBank/DDBJ whole genome shotgun (WGS) entry which is preliminary data.</text>
</comment>
<comment type="cofactor">
    <cofactor evidence="1">
        <name>FMN</name>
        <dbReference type="ChEBI" id="CHEBI:58210"/>
    </cofactor>
</comment>
<dbReference type="InterPro" id="IPR050712">
    <property type="entry name" value="NAD(P)H-dep_reductase"/>
</dbReference>
<keyword evidence="2" id="KW-0285">Flavoprotein</keyword>
<dbReference type="PANTHER" id="PTHR30543">
    <property type="entry name" value="CHROMATE REDUCTASE"/>
    <property type="match status" value="1"/>
</dbReference>
<proteinExistence type="predicted"/>
<keyword evidence="2" id="KW-0288">FMN</keyword>
<dbReference type="InterPro" id="IPR005025">
    <property type="entry name" value="FMN_Rdtase-like_dom"/>
</dbReference>
<evidence type="ECO:0000256" key="2">
    <source>
        <dbReference type="ARBA" id="ARBA00022643"/>
    </source>
</evidence>
<dbReference type="Proteomes" id="UP000241440">
    <property type="component" value="Unassembled WGS sequence"/>
</dbReference>
<dbReference type="EMBL" id="PYOU01000007">
    <property type="protein sequence ID" value="PSX10590.1"/>
    <property type="molecule type" value="Genomic_DNA"/>
</dbReference>
<accession>A0A0D8Q0W8</accession>
<dbReference type="SUPFAM" id="SSF52218">
    <property type="entry name" value="Flavoproteins"/>
    <property type="match status" value="1"/>
</dbReference>
<dbReference type="InterPro" id="IPR029039">
    <property type="entry name" value="Flavoprotein-like_sf"/>
</dbReference>
<dbReference type="GO" id="GO:0005829">
    <property type="term" value="C:cytosol"/>
    <property type="evidence" value="ECO:0007669"/>
    <property type="project" value="TreeGrafter"/>
</dbReference>
<evidence type="ECO:0000256" key="1">
    <source>
        <dbReference type="ARBA" id="ARBA00001917"/>
    </source>
</evidence>
<evidence type="ECO:0000259" key="3">
    <source>
        <dbReference type="Pfam" id="PF03358"/>
    </source>
</evidence>
<organism evidence="4 7">
    <name type="scientific">Photobacterium angustum</name>
    <dbReference type="NCBI Taxonomy" id="661"/>
    <lineage>
        <taxon>Bacteria</taxon>
        <taxon>Pseudomonadati</taxon>
        <taxon>Pseudomonadota</taxon>
        <taxon>Gammaproteobacteria</taxon>
        <taxon>Vibrionales</taxon>
        <taxon>Vibrionaceae</taxon>
        <taxon>Photobacterium</taxon>
    </lineage>
</organism>
<name>A0A0D8Q0W8_PHOAN</name>
<evidence type="ECO:0000313" key="6">
    <source>
        <dbReference type="Proteomes" id="UP000240989"/>
    </source>
</evidence>
<dbReference type="AlphaFoldDB" id="A0A0D8Q0W8"/>
<dbReference type="GO" id="GO:0010181">
    <property type="term" value="F:FMN binding"/>
    <property type="evidence" value="ECO:0007669"/>
    <property type="project" value="TreeGrafter"/>
</dbReference>
<dbReference type="PANTHER" id="PTHR30543:SF21">
    <property type="entry name" value="NAD(P)H-DEPENDENT FMN REDUCTASE LOT6"/>
    <property type="match status" value="1"/>
</dbReference>
<sequence>MKLLAFAASNSQHSINRALVTYAASQANTDDVEILDLNDFEMAIYSIDRENNSGIPEQAQIFFDKIGQADAILISFAEYNGSYTSAYKNIFDWTSRIDQKVFQNKPVIMLATSPGPGGAASVLNSAVTSAPYFAAEVVGSLSIPSFYQNFDLEKNKLNNDDLNQQLTELVNKLER</sequence>
<evidence type="ECO:0000313" key="4">
    <source>
        <dbReference type="EMBL" id="PSX08832.1"/>
    </source>
</evidence>
<evidence type="ECO:0000313" key="5">
    <source>
        <dbReference type="EMBL" id="PSX10590.1"/>
    </source>
</evidence>
<dbReference type="Pfam" id="PF03358">
    <property type="entry name" value="FMN_red"/>
    <property type="match status" value="1"/>
</dbReference>
<feature type="domain" description="NADPH-dependent FMN reductase-like" evidence="3">
    <location>
        <begin position="1"/>
        <end position="140"/>
    </location>
</feature>
<dbReference type="RefSeq" id="WP_045082247.1">
    <property type="nucleotide sequence ID" value="NZ_JZSN01000002.1"/>
</dbReference>
<dbReference type="GeneID" id="61230473"/>
<dbReference type="EMBL" id="PYOY01000002">
    <property type="protein sequence ID" value="PSX08832.1"/>
    <property type="molecule type" value="Genomic_DNA"/>
</dbReference>
<reference evidence="6 7" key="1">
    <citation type="submission" date="2018-01" db="EMBL/GenBank/DDBJ databases">
        <title>Whole genome sequencing of Histamine producing bacteria.</title>
        <authorList>
            <person name="Butler K."/>
        </authorList>
    </citation>
    <scope>NUCLEOTIDE SEQUENCE [LARGE SCALE GENOMIC DNA]</scope>
    <source>
        <strain evidence="4 7">A2-1</strain>
        <strain evidence="5 6">A6-1</strain>
    </source>
</reference>
<keyword evidence="6" id="KW-1185">Reference proteome</keyword>
<dbReference type="GO" id="GO:0016491">
    <property type="term" value="F:oxidoreductase activity"/>
    <property type="evidence" value="ECO:0007669"/>
    <property type="project" value="InterPro"/>
</dbReference>